<feature type="chain" id="PRO_5045499248" evidence="3">
    <location>
        <begin position="23"/>
        <end position="554"/>
    </location>
</feature>
<sequence length="554" mass="60792">MKFRACLASLLLAMLSAPQAPAATPDAAKTLNYVHHAWSTLTRRMDDCSAFGKGPGDTQLAVYLPQQLPMPGALPRIAAACHVEVHRLPQAIRQLGDFDPATLPLQGLLYLPHPYVVPGGFFNEMYGWDSYFIELGLLADHHEALARDMVDNALFEVQHYGGVLNANRSYYLSRSQPPFLGAMMAALLDAPASFRDDADKRTWLAQAYPLAVRNHDLWMRPEHRAGDTGLARYFDYGHGPVLEAHDASYYQGVIRWLLAHRADDPGYLLKASQHPDAAEAARLKTASCDVAASKACAEAWVDGYRLTADYYLGDRAMRESGFDVNFHFGPFAGATHHYAPVDLNSLLYRYEHDLHDFAAALGKAADATRWAQAAAARKAAMDRYLWQPAQGMYMDYDFVAGKPSRDPYLSTFYPLWAGAASTAQAQAVRGKLALFEQRGGLAMSTHVTGAQWDAPYGWAPTNWLAIAGLDAYGFHDDAHRLAGKFMATVDRSLAADGTIREKYNMTLGNADVKVSAGYTANVIGFGWTNGVYLKLRQLLDGSTGKSASQPTTTP</sequence>
<evidence type="ECO:0000256" key="3">
    <source>
        <dbReference type="SAM" id="SignalP"/>
    </source>
</evidence>
<organism evidence="4 5">
    <name type="scientific">Dyella agri</name>
    <dbReference type="NCBI Taxonomy" id="1926869"/>
    <lineage>
        <taxon>Bacteria</taxon>
        <taxon>Pseudomonadati</taxon>
        <taxon>Pseudomonadota</taxon>
        <taxon>Gammaproteobacteria</taxon>
        <taxon>Lysobacterales</taxon>
        <taxon>Rhodanobacteraceae</taxon>
        <taxon>Dyella</taxon>
    </lineage>
</organism>
<keyword evidence="1" id="KW-0378">Hydrolase</keyword>
<dbReference type="PANTHER" id="PTHR23403:SF6">
    <property type="entry name" value="CYTOSOLIC NEUTRAL TREHALASE-RELATED"/>
    <property type="match status" value="1"/>
</dbReference>
<proteinExistence type="predicted"/>
<dbReference type="Gene3D" id="1.50.10.10">
    <property type="match status" value="1"/>
</dbReference>
<dbReference type="PRINTS" id="PR00744">
    <property type="entry name" value="GLHYDRLASE37"/>
</dbReference>
<evidence type="ECO:0000313" key="5">
    <source>
        <dbReference type="Proteomes" id="UP001620397"/>
    </source>
</evidence>
<evidence type="ECO:0000256" key="1">
    <source>
        <dbReference type="ARBA" id="ARBA00022801"/>
    </source>
</evidence>
<dbReference type="InterPro" id="IPR008928">
    <property type="entry name" value="6-hairpin_glycosidase_sf"/>
</dbReference>
<reference evidence="4 5" key="1">
    <citation type="submission" date="2020-10" db="EMBL/GenBank/DDBJ databases">
        <title>Phylogeny of dyella-like bacteria.</title>
        <authorList>
            <person name="Fu J."/>
        </authorList>
    </citation>
    <scope>NUCLEOTIDE SEQUENCE [LARGE SCALE GENOMIC DNA]</scope>
    <source>
        <strain evidence="4 5">DKC-1</strain>
    </source>
</reference>
<evidence type="ECO:0000256" key="2">
    <source>
        <dbReference type="ARBA" id="ARBA00023295"/>
    </source>
</evidence>
<evidence type="ECO:0000313" key="4">
    <source>
        <dbReference type="EMBL" id="MFK2929898.1"/>
    </source>
</evidence>
<dbReference type="InterPro" id="IPR001661">
    <property type="entry name" value="Glyco_hydro_37"/>
</dbReference>
<dbReference type="InterPro" id="IPR012341">
    <property type="entry name" value="6hp_glycosidase-like_sf"/>
</dbReference>
<dbReference type="PANTHER" id="PTHR23403">
    <property type="entry name" value="TREHALASE"/>
    <property type="match status" value="1"/>
</dbReference>
<protein>
    <submittedName>
        <fullName evidence="4">Trehalase</fullName>
    </submittedName>
</protein>
<name>A0ABW8KFK4_9GAMM</name>
<dbReference type="Pfam" id="PF01204">
    <property type="entry name" value="Trehalase"/>
    <property type="match status" value="1"/>
</dbReference>
<dbReference type="SUPFAM" id="SSF48208">
    <property type="entry name" value="Six-hairpin glycosidases"/>
    <property type="match status" value="1"/>
</dbReference>
<keyword evidence="3" id="KW-0732">Signal</keyword>
<dbReference type="PROSITE" id="PS00928">
    <property type="entry name" value="TREHALASE_2"/>
    <property type="match status" value="1"/>
</dbReference>
<accession>A0ABW8KFK4</accession>
<dbReference type="InterPro" id="IPR018232">
    <property type="entry name" value="Glyco_hydro_37_CS"/>
</dbReference>
<dbReference type="RefSeq" id="WP_404536377.1">
    <property type="nucleotide sequence ID" value="NZ_JADIKL010000002.1"/>
</dbReference>
<feature type="signal peptide" evidence="3">
    <location>
        <begin position="1"/>
        <end position="22"/>
    </location>
</feature>
<comment type="caution">
    <text evidence="4">The sequence shown here is derived from an EMBL/GenBank/DDBJ whole genome shotgun (WGS) entry which is preliminary data.</text>
</comment>
<dbReference type="EMBL" id="JADIKL010000002">
    <property type="protein sequence ID" value="MFK2929898.1"/>
    <property type="molecule type" value="Genomic_DNA"/>
</dbReference>
<keyword evidence="5" id="KW-1185">Reference proteome</keyword>
<dbReference type="Proteomes" id="UP001620397">
    <property type="component" value="Unassembled WGS sequence"/>
</dbReference>
<keyword evidence="2" id="KW-0326">Glycosidase</keyword>
<gene>
    <name evidence="4" type="ORF">ISP14_03745</name>
</gene>